<dbReference type="RefSeq" id="WP_186871707.1">
    <property type="nucleotide sequence ID" value="NZ_JACOOR010000003.1"/>
</dbReference>
<dbReference type="Proteomes" id="UP000649345">
    <property type="component" value="Unassembled WGS sequence"/>
</dbReference>
<dbReference type="InterPro" id="IPR037171">
    <property type="entry name" value="NagB/RpiA_transferase-like"/>
</dbReference>
<dbReference type="GO" id="GO:0006046">
    <property type="term" value="P:N-acetylglucosamine catabolic process"/>
    <property type="evidence" value="ECO:0007669"/>
    <property type="project" value="TreeGrafter"/>
</dbReference>
<dbReference type="GO" id="GO:0004342">
    <property type="term" value="F:glucosamine-6-phosphate deaminase activity"/>
    <property type="evidence" value="ECO:0007669"/>
    <property type="project" value="InterPro"/>
</dbReference>
<dbReference type="PANTHER" id="PTHR11280">
    <property type="entry name" value="GLUCOSAMINE-6-PHOSPHATE ISOMERASE"/>
    <property type="match status" value="1"/>
</dbReference>
<dbReference type="GO" id="GO:0005737">
    <property type="term" value="C:cytoplasm"/>
    <property type="evidence" value="ECO:0007669"/>
    <property type="project" value="TreeGrafter"/>
</dbReference>
<gene>
    <name evidence="1" type="ORF">H8S44_06125</name>
</gene>
<dbReference type="GO" id="GO:0019262">
    <property type="term" value="P:N-acetylneuraminate catabolic process"/>
    <property type="evidence" value="ECO:0007669"/>
    <property type="project" value="TreeGrafter"/>
</dbReference>
<protein>
    <recommendedName>
        <fullName evidence="3">Glucosamine-6-phosphate deaminase</fullName>
    </recommendedName>
</protein>
<dbReference type="GO" id="GO:0042802">
    <property type="term" value="F:identical protein binding"/>
    <property type="evidence" value="ECO:0007669"/>
    <property type="project" value="TreeGrafter"/>
</dbReference>
<dbReference type="GO" id="GO:0006043">
    <property type="term" value="P:glucosamine catabolic process"/>
    <property type="evidence" value="ECO:0007669"/>
    <property type="project" value="TreeGrafter"/>
</dbReference>
<organism evidence="1 2">
    <name type="scientific">Anaerosacchariphilus hominis</name>
    <dbReference type="NCBI Taxonomy" id="2763017"/>
    <lineage>
        <taxon>Bacteria</taxon>
        <taxon>Bacillati</taxon>
        <taxon>Bacillota</taxon>
        <taxon>Clostridia</taxon>
        <taxon>Lachnospirales</taxon>
        <taxon>Lachnospiraceae</taxon>
        <taxon>Anaerosacchariphilus</taxon>
    </lineage>
</organism>
<reference evidence="1" key="1">
    <citation type="submission" date="2020-08" db="EMBL/GenBank/DDBJ databases">
        <title>Genome public.</title>
        <authorList>
            <person name="Liu C."/>
            <person name="Sun Q."/>
        </authorList>
    </citation>
    <scope>NUCLEOTIDE SEQUENCE</scope>
    <source>
        <strain evidence="1">NSJ-68</strain>
    </source>
</reference>
<dbReference type="AlphaFoldDB" id="A0A923LB84"/>
<dbReference type="EMBL" id="JACOOR010000003">
    <property type="protein sequence ID" value="MBC5659343.1"/>
    <property type="molecule type" value="Genomic_DNA"/>
</dbReference>
<dbReference type="Gene3D" id="3.40.50.1360">
    <property type="match status" value="1"/>
</dbReference>
<evidence type="ECO:0000313" key="2">
    <source>
        <dbReference type="Proteomes" id="UP000649345"/>
    </source>
</evidence>
<evidence type="ECO:0008006" key="3">
    <source>
        <dbReference type="Google" id="ProtNLM"/>
    </source>
</evidence>
<dbReference type="InterPro" id="IPR004547">
    <property type="entry name" value="Glucosamine6P_isomerase"/>
</dbReference>
<dbReference type="SUPFAM" id="SSF100950">
    <property type="entry name" value="NagB/RpiA/CoA transferase-like"/>
    <property type="match status" value="1"/>
</dbReference>
<proteinExistence type="predicted"/>
<dbReference type="PANTHER" id="PTHR11280:SF5">
    <property type="entry name" value="GLUCOSAMINE-6-PHOSPHATE ISOMERASE"/>
    <property type="match status" value="1"/>
</dbReference>
<accession>A0A923LB84</accession>
<keyword evidence="2" id="KW-1185">Reference proteome</keyword>
<comment type="caution">
    <text evidence="1">The sequence shown here is derived from an EMBL/GenBank/DDBJ whole genome shotgun (WGS) entry which is preliminary data.</text>
</comment>
<evidence type="ECO:0000313" key="1">
    <source>
        <dbReference type="EMBL" id="MBC5659343.1"/>
    </source>
</evidence>
<name>A0A923LB84_9FIRM</name>
<sequence length="320" mass="36355">MIFGEDNFTFKQADFYPFKDAEEIKRVRAITKEEIMALNGKHPSNPNIFLEVLPDDDVEMVMIADIVKRIVDSDRYDKKVVMIMPNPSPTYRKVAYLLHQLKVNCRNVKFYMMDEWADQDGNIAPLSYKAGFGNAFYRFMVSQILDLGFKEENFIYHSNKITPDYSKMLEQDGEADIVYSGPGWPGHLAFIDPVEDWFQPTMEEYCAQGAKVANLHPLTIAQNSLHGSFGCSGDIANVPPMGAMMGPRDAMKAKEILDVHSITTAGSHVTWQRLTSRMCIFGKPSQEVPASILQLRENPTHIIMSENLAATIQPDYMFQY</sequence>